<feature type="non-terminal residue" evidence="1">
    <location>
        <position position="42"/>
    </location>
</feature>
<organism evidence="1">
    <name type="scientific">marine metagenome</name>
    <dbReference type="NCBI Taxonomy" id="408172"/>
    <lineage>
        <taxon>unclassified sequences</taxon>
        <taxon>metagenomes</taxon>
        <taxon>ecological metagenomes</taxon>
    </lineage>
</organism>
<sequence length="42" mass="4616">MKNVGIIGVGKIGRTIAAFLNKKPEIFRIHLADINPINESII</sequence>
<dbReference type="SUPFAM" id="SSF51735">
    <property type="entry name" value="NAD(P)-binding Rossmann-fold domains"/>
    <property type="match status" value="1"/>
</dbReference>
<dbReference type="InterPro" id="IPR036291">
    <property type="entry name" value="NAD(P)-bd_dom_sf"/>
</dbReference>
<protein>
    <recommendedName>
        <fullName evidence="2">Lactate/malate dehydrogenase N-terminal domain-containing protein</fullName>
    </recommendedName>
</protein>
<evidence type="ECO:0000313" key="1">
    <source>
        <dbReference type="EMBL" id="SVC16962.1"/>
    </source>
</evidence>
<dbReference type="AlphaFoldDB" id="A0A382K0B9"/>
<reference evidence="1" key="1">
    <citation type="submission" date="2018-05" db="EMBL/GenBank/DDBJ databases">
        <authorList>
            <person name="Lanie J.A."/>
            <person name="Ng W.-L."/>
            <person name="Kazmierczak K.M."/>
            <person name="Andrzejewski T.M."/>
            <person name="Davidsen T.M."/>
            <person name="Wayne K.J."/>
            <person name="Tettelin H."/>
            <person name="Glass J.I."/>
            <person name="Rusch D."/>
            <person name="Podicherti R."/>
            <person name="Tsui H.-C.T."/>
            <person name="Winkler M.E."/>
        </authorList>
    </citation>
    <scope>NUCLEOTIDE SEQUENCE</scope>
</reference>
<gene>
    <name evidence="1" type="ORF">METZ01_LOCUS269816</name>
</gene>
<evidence type="ECO:0008006" key="2">
    <source>
        <dbReference type="Google" id="ProtNLM"/>
    </source>
</evidence>
<name>A0A382K0B9_9ZZZZ</name>
<dbReference type="EMBL" id="UINC01077130">
    <property type="protein sequence ID" value="SVC16962.1"/>
    <property type="molecule type" value="Genomic_DNA"/>
</dbReference>
<accession>A0A382K0B9</accession>
<proteinExistence type="predicted"/>